<comment type="caution">
    <text evidence="3">The sequence shown here is derived from an EMBL/GenBank/DDBJ whole genome shotgun (WGS) entry which is preliminary data.</text>
</comment>
<gene>
    <name evidence="3" type="ORF">DS835_02610</name>
</gene>
<dbReference type="InterPro" id="IPR024968">
    <property type="entry name" value="SlpA_C_lactobacillus"/>
</dbReference>
<feature type="domain" description="S-layer protein C-terminal" evidence="2">
    <location>
        <begin position="217"/>
        <end position="262"/>
    </location>
</feature>
<evidence type="ECO:0000256" key="1">
    <source>
        <dbReference type="SAM" id="MobiDB-lite"/>
    </source>
</evidence>
<proteinExistence type="predicted"/>
<dbReference type="GO" id="GO:0005199">
    <property type="term" value="F:structural constituent of cell wall"/>
    <property type="evidence" value="ECO:0007669"/>
    <property type="project" value="InterPro"/>
</dbReference>
<feature type="compositionally biased region" description="Gly residues" evidence="1">
    <location>
        <begin position="155"/>
        <end position="211"/>
    </location>
</feature>
<sequence length="490" mass="51950">GKTDLDKAKADAAAEIAQSHKDAVDKLHTNFGPDADTSTTDKAFENHKNATGSSAAAINKDKLAAEKEIAKGAVADAAANAKKKVDDLKHTDKTDYTSEEKKAIKDKIDQEVEKANGTITTPGTIDQAPNATEVNKARDEAIKNIVNNLVPIAGNGDGTGGTGNGGGTDNGTGGTGNGGGTDNGTGGTGNGDGTGNGTGGTGNGDGTGNGTGNDQEKGKDITLMHNAYVYDKNGQRSNKVVLKAGSIVTTYGLENIAGRQYYVAIDQGASNRKYYIAAGNAQYLVQKLGHNSYIYNKYGKRIKAEPTLKKGTKVKTYGVPVKIRGKKYFIIATNQYVKAANVLQSQLATKIERVAVTSNTLVADNNIKPSVEKTLKHNAYIYDGTGKRSNKLILNAGSVVNTTGQKQINGNSYYTLDNGMYIATGNIDGKKLSLGHNAYLYSQYGNRVGKKVLKKNHLVKTYGSPVKIKSKMYYITDNNKNVKKANFKVK</sequence>
<feature type="non-terminal residue" evidence="3">
    <location>
        <position position="1"/>
    </location>
</feature>
<feature type="region of interest" description="Disordered" evidence="1">
    <location>
        <begin position="153"/>
        <end position="218"/>
    </location>
</feature>
<feature type="region of interest" description="Disordered" evidence="1">
    <location>
        <begin position="19"/>
        <end position="51"/>
    </location>
</feature>
<dbReference type="GO" id="GO:0009274">
    <property type="term" value="C:peptidoglycan-based cell wall"/>
    <property type="evidence" value="ECO:0007669"/>
    <property type="project" value="InterPro"/>
</dbReference>
<dbReference type="Proteomes" id="UP000265862">
    <property type="component" value="Unassembled WGS sequence"/>
</dbReference>
<reference evidence="3 4" key="1">
    <citation type="submission" date="2018-07" db="EMBL/GenBank/DDBJ databases">
        <title>Genome sequences of six Lactobacillus spp. isolated from bumble bee guts.</title>
        <authorList>
            <person name="Motta E.V.S."/>
            <person name="Moran N.A."/>
        </authorList>
    </citation>
    <scope>NUCLEOTIDE SEQUENCE [LARGE SCALE GENOMIC DNA]</scope>
    <source>
        <strain evidence="3 4">OCC3</strain>
    </source>
</reference>
<evidence type="ECO:0000259" key="2">
    <source>
        <dbReference type="Pfam" id="PF03217"/>
    </source>
</evidence>
<dbReference type="Pfam" id="PF03217">
    <property type="entry name" value="SlpA"/>
    <property type="match status" value="4"/>
</dbReference>
<dbReference type="GO" id="GO:0030115">
    <property type="term" value="C:S-layer"/>
    <property type="evidence" value="ECO:0007669"/>
    <property type="project" value="InterPro"/>
</dbReference>
<dbReference type="PRINTS" id="PR01729">
    <property type="entry name" value="SURFACELAYER"/>
</dbReference>
<dbReference type="RefSeq" id="WP_182439873.1">
    <property type="nucleotide sequence ID" value="NZ_QOCV01000005.1"/>
</dbReference>
<organism evidence="3 4">
    <name type="scientific">Lactobacillus bombicola</name>
    <dbReference type="NCBI Taxonomy" id="1505723"/>
    <lineage>
        <taxon>Bacteria</taxon>
        <taxon>Bacillati</taxon>
        <taxon>Bacillota</taxon>
        <taxon>Bacilli</taxon>
        <taxon>Lactobacillales</taxon>
        <taxon>Lactobacillaceae</taxon>
        <taxon>Lactobacillus</taxon>
    </lineage>
</organism>
<accession>A0A396SSW2</accession>
<protein>
    <recommendedName>
        <fullName evidence="2">S-layer protein C-terminal domain-containing protein</fullName>
    </recommendedName>
</protein>
<evidence type="ECO:0000313" key="4">
    <source>
        <dbReference type="Proteomes" id="UP000265862"/>
    </source>
</evidence>
<evidence type="ECO:0000313" key="3">
    <source>
        <dbReference type="EMBL" id="RHW54514.1"/>
    </source>
</evidence>
<feature type="domain" description="S-layer protein C-terminal" evidence="2">
    <location>
        <begin position="281"/>
        <end position="340"/>
    </location>
</feature>
<feature type="compositionally biased region" description="Basic and acidic residues" evidence="1">
    <location>
        <begin position="19"/>
        <end position="28"/>
    </location>
</feature>
<dbReference type="AlphaFoldDB" id="A0A396SSW2"/>
<dbReference type="EMBL" id="QOCV01000005">
    <property type="protein sequence ID" value="RHW54514.1"/>
    <property type="molecule type" value="Genomic_DNA"/>
</dbReference>
<feature type="domain" description="S-layer protein C-terminal" evidence="2">
    <location>
        <begin position="371"/>
        <end position="423"/>
    </location>
</feature>
<dbReference type="InterPro" id="IPR004903">
    <property type="entry name" value="S-layer_prot"/>
</dbReference>
<feature type="domain" description="S-layer protein C-terminal" evidence="2">
    <location>
        <begin position="426"/>
        <end position="483"/>
    </location>
</feature>
<name>A0A396SSW2_9LACO</name>